<comment type="similarity">
    <text evidence="4">Belongs to the FBPase class 3 family.</text>
</comment>
<dbReference type="Pfam" id="PF06874">
    <property type="entry name" value="FBPase_2"/>
    <property type="match status" value="1"/>
</dbReference>
<dbReference type="EC" id="3.1.3.11" evidence="4"/>
<evidence type="ECO:0000256" key="1">
    <source>
        <dbReference type="ARBA" id="ARBA00022801"/>
    </source>
</evidence>
<evidence type="ECO:0000313" key="6">
    <source>
        <dbReference type="Proteomes" id="UP000198607"/>
    </source>
</evidence>
<reference evidence="5 6" key="1">
    <citation type="submission" date="2016-10" db="EMBL/GenBank/DDBJ databases">
        <authorList>
            <person name="de Groot N.N."/>
        </authorList>
    </citation>
    <scope>NUCLEOTIDE SEQUENCE [LARGE SCALE GENOMIC DNA]</scope>
    <source>
        <strain evidence="5 6">DSM 5885</strain>
    </source>
</reference>
<name>A0A1G8NFT7_9RHOO</name>
<keyword evidence="3 4" id="KW-0119">Carbohydrate metabolism</keyword>
<protein>
    <recommendedName>
        <fullName evidence="4">Fructose-1,6-bisphosphatase class 3</fullName>
        <shortName evidence="4">FBPase class 3</shortName>
        <ecNumber evidence="4">3.1.3.11</ecNumber>
    </recommendedName>
    <alternativeName>
        <fullName evidence="4">D-fructose-1,6-bisphosphate 1-phosphohydrolase class 3</fullName>
    </alternativeName>
</protein>
<dbReference type="PIRSF" id="PIRSF000906">
    <property type="entry name" value="FBPtase_Bacill"/>
    <property type="match status" value="1"/>
</dbReference>
<dbReference type="STRING" id="83767.SAMN05660652_04041"/>
<organism evidence="5 6">
    <name type="scientific">Propionivibrio dicarboxylicus</name>
    <dbReference type="NCBI Taxonomy" id="83767"/>
    <lineage>
        <taxon>Bacteria</taxon>
        <taxon>Pseudomonadati</taxon>
        <taxon>Pseudomonadota</taxon>
        <taxon>Betaproteobacteria</taxon>
        <taxon>Rhodocyclales</taxon>
        <taxon>Rhodocyclaceae</taxon>
        <taxon>Propionivibrio</taxon>
    </lineage>
</organism>
<evidence type="ECO:0000256" key="2">
    <source>
        <dbReference type="ARBA" id="ARBA00023211"/>
    </source>
</evidence>
<dbReference type="OrthoDB" id="5296354at2"/>
<gene>
    <name evidence="4" type="primary">fbp</name>
    <name evidence="5" type="ORF">SAMN05660652_04041</name>
</gene>
<dbReference type="InterPro" id="IPR029052">
    <property type="entry name" value="Metallo-depent_PP-like"/>
</dbReference>
<keyword evidence="1 4" id="KW-0378">Hydrolase</keyword>
<dbReference type="AlphaFoldDB" id="A0A1G8NFT7"/>
<sequence length="655" mass="74809">MQKYPLNYLSLLSEKHPSIEAASTAIINLTAQLQLPKGTEHFLSDIHGEHEAFQHVIRNGAGSIWRKIDEMFANSMSKRERRNLTTLIYYPEDKTPLMLQSVSDKDEWCRLTLVRLVKFCRTLSAKYRRESVRALLPRHLAETVEELLYDQEGVEHKSAYYQSQIDTIVSTGSSQTFITCLATLIQQLAVERLHIIGDIYDRGPGAHIILDELMDHHQVDIQWGNHDILWMGAAAGCEPCIANVVRISLRYGNMETLENGYGISLLPLASFALETYKEDPCEPFTPKVAANSLFSTQEIRLMAQMQKAMAVIQFKLESQVIRRRPQYQMEDRLLLRKIDYARGVITLDGVEYPLIDTFFPTIDPANPEALSAEEQAIVDKLILSFTSSQKLQQHIRFLFSIGSLYRIHDGNLLYHGCIAMNDDGSFRAFNVDGKSFAGKAFLDRVDRLARQGYFDTDHPEQKRYGMDAMWFLWCAPMSPLFGKDRMTTFERYFIADKATHLEKRNAYYTLRDTEESARKILQEFRLDPNHGIIINGHVPVKVTKGERPIKANGRLMVIDGGFSRAYQKQTGIAGYTLISNSRGMLLAAHQPFESKQAAVSEEFDIDSETEIVHTHPFRLRVRDTDRGIEIQEKIDALKALLHAYREGLIKEHALA</sequence>
<comment type="pathway">
    <text evidence="4">Carbohydrate biosynthesis; gluconeogenesis.</text>
</comment>
<evidence type="ECO:0000313" key="5">
    <source>
        <dbReference type="EMBL" id="SDI79043.1"/>
    </source>
</evidence>
<accession>A0A1G8NFT7</accession>
<evidence type="ECO:0000256" key="4">
    <source>
        <dbReference type="HAMAP-Rule" id="MF_01854"/>
    </source>
</evidence>
<dbReference type="Proteomes" id="UP000198607">
    <property type="component" value="Unassembled WGS sequence"/>
</dbReference>
<keyword evidence="6" id="KW-1185">Reference proteome</keyword>
<dbReference type="RefSeq" id="WP_091940578.1">
    <property type="nucleotide sequence ID" value="NZ_FNCY01000030.1"/>
</dbReference>
<dbReference type="InterPro" id="IPR009164">
    <property type="entry name" value="FBPtase_class3"/>
</dbReference>
<dbReference type="GO" id="GO:0006094">
    <property type="term" value="P:gluconeogenesis"/>
    <property type="evidence" value="ECO:0007669"/>
    <property type="project" value="UniProtKB-UniRule"/>
</dbReference>
<dbReference type="HAMAP" id="MF_01854">
    <property type="entry name" value="FBPase_class3"/>
    <property type="match status" value="1"/>
</dbReference>
<dbReference type="EMBL" id="FNCY01000030">
    <property type="protein sequence ID" value="SDI79043.1"/>
    <property type="molecule type" value="Genomic_DNA"/>
</dbReference>
<dbReference type="SUPFAM" id="SSF56300">
    <property type="entry name" value="Metallo-dependent phosphatases"/>
    <property type="match status" value="1"/>
</dbReference>
<dbReference type="UniPathway" id="UPA00138"/>
<proteinExistence type="inferred from homology"/>
<comment type="cofactor">
    <cofactor evidence="4">
        <name>Mn(2+)</name>
        <dbReference type="ChEBI" id="CHEBI:29035"/>
    </cofactor>
</comment>
<evidence type="ECO:0000256" key="3">
    <source>
        <dbReference type="ARBA" id="ARBA00023277"/>
    </source>
</evidence>
<comment type="catalytic activity">
    <reaction evidence="4">
        <text>beta-D-fructose 1,6-bisphosphate + H2O = beta-D-fructose 6-phosphate + phosphate</text>
        <dbReference type="Rhea" id="RHEA:11064"/>
        <dbReference type="ChEBI" id="CHEBI:15377"/>
        <dbReference type="ChEBI" id="CHEBI:32966"/>
        <dbReference type="ChEBI" id="CHEBI:43474"/>
        <dbReference type="ChEBI" id="CHEBI:57634"/>
        <dbReference type="EC" id="3.1.3.11"/>
    </reaction>
</comment>
<dbReference type="GO" id="GO:0042132">
    <property type="term" value="F:fructose 1,6-bisphosphate 1-phosphatase activity"/>
    <property type="evidence" value="ECO:0007669"/>
    <property type="project" value="UniProtKB-UniRule"/>
</dbReference>
<keyword evidence="2 4" id="KW-0464">Manganese</keyword>